<evidence type="ECO:0000256" key="3">
    <source>
        <dbReference type="ARBA" id="ARBA00022837"/>
    </source>
</evidence>
<sequence length="522" mass="53828">MKPVLSSWHALMAACVAALSTASHADVAVTAVNAQAPRTGATPLSFVVERSGDTSAAVSFRYKTVDGSARAGRDYVAAEGTATIPAGQTRTTVAVTVQPRTSGGTKALQMSLQLASPSVDGANPSGHVYAESGSVKLERGIENAAVADFNGDGLLDVAASGPGRVYVLGNGTPAGSSTARFAQVASYEVGFGRVRVADINRDGRPDMVVSVSDRNQLHVLINTTATGSFSFVPTTLTTTDWGWTADVAFADFDGDGIVDIAASNPGSSNAPGTSRALVWRNTTPVGSTTPVLTLVAMPRASKDSDPLPQGIAAGDLNGDGKPDLVIDNQGVSVLLNTTAPGGPVSFAEPVWFPGFTMANQIGLADTNRDGRLDIVTSNSNGWVGSTWSVLRNATTKGATTPKFKRTEFLSGAPFGLDLADMDQDGFTDVLLSNLAADASNGGAIEVHRNLGVTDGAPSFQTVAKLTLGDEPHTVAAGDFNRDGWPDLIGIDNVGSNLVFRFQQPAALSPRLTTPQVIGTITP</sequence>
<reference evidence="6 7" key="1">
    <citation type="submission" date="2024-04" db="EMBL/GenBank/DDBJ databases">
        <title>Novel species of the genus Ideonella isolated from streams.</title>
        <authorList>
            <person name="Lu H."/>
        </authorList>
    </citation>
    <scope>NUCLEOTIDE SEQUENCE [LARGE SCALE GENOMIC DNA]</scope>
    <source>
        <strain evidence="6 7">DXS29W</strain>
    </source>
</reference>
<feature type="chain" id="PRO_5045727358" evidence="4">
    <location>
        <begin position="26"/>
        <end position="522"/>
    </location>
</feature>
<keyword evidence="3" id="KW-0106">Calcium</keyword>
<dbReference type="InterPro" id="IPR003644">
    <property type="entry name" value="Calx_beta"/>
</dbReference>
<dbReference type="InterPro" id="IPR028994">
    <property type="entry name" value="Integrin_alpha_N"/>
</dbReference>
<dbReference type="Gene3D" id="2.130.10.130">
    <property type="entry name" value="Integrin alpha, N-terminal"/>
    <property type="match status" value="3"/>
</dbReference>
<proteinExistence type="predicted"/>
<dbReference type="Proteomes" id="UP001371218">
    <property type="component" value="Unassembled WGS sequence"/>
</dbReference>
<organism evidence="6 7">
    <name type="scientific">Ideonella lacteola</name>
    <dbReference type="NCBI Taxonomy" id="2984193"/>
    <lineage>
        <taxon>Bacteria</taxon>
        <taxon>Pseudomonadati</taxon>
        <taxon>Pseudomonadota</taxon>
        <taxon>Betaproteobacteria</taxon>
        <taxon>Burkholderiales</taxon>
        <taxon>Sphaerotilaceae</taxon>
        <taxon>Ideonella</taxon>
    </lineage>
</organism>
<gene>
    <name evidence="6" type="ORF">AACH06_22790</name>
</gene>
<dbReference type="RefSeq" id="WP_341428084.1">
    <property type="nucleotide sequence ID" value="NZ_JBBUTG010000019.1"/>
</dbReference>
<dbReference type="PANTHER" id="PTHR46580">
    <property type="entry name" value="SENSOR KINASE-RELATED"/>
    <property type="match status" value="1"/>
</dbReference>
<dbReference type="Pfam" id="PF13517">
    <property type="entry name" value="FG-GAP_3"/>
    <property type="match status" value="3"/>
</dbReference>
<comment type="caution">
    <text evidence="6">The sequence shown here is derived from an EMBL/GenBank/DDBJ whole genome shotgun (WGS) entry which is preliminary data.</text>
</comment>
<evidence type="ECO:0000313" key="6">
    <source>
        <dbReference type="EMBL" id="MEK8033660.1"/>
    </source>
</evidence>
<accession>A0ABU9BXS2</accession>
<keyword evidence="7" id="KW-1185">Reference proteome</keyword>
<dbReference type="SUPFAM" id="SSF69318">
    <property type="entry name" value="Integrin alpha N-terminal domain"/>
    <property type="match status" value="1"/>
</dbReference>
<protein>
    <submittedName>
        <fullName evidence="6">FG-GAP-like repeat-containing protein</fullName>
    </submittedName>
</protein>
<evidence type="ECO:0000259" key="5">
    <source>
        <dbReference type="SMART" id="SM00237"/>
    </source>
</evidence>
<feature type="signal peptide" evidence="4">
    <location>
        <begin position="1"/>
        <end position="25"/>
    </location>
</feature>
<evidence type="ECO:0000256" key="1">
    <source>
        <dbReference type="ARBA" id="ARBA00022729"/>
    </source>
</evidence>
<dbReference type="SUPFAM" id="SSF141072">
    <property type="entry name" value="CalX-like"/>
    <property type="match status" value="1"/>
</dbReference>
<dbReference type="EMBL" id="JBBUTG010000019">
    <property type="protein sequence ID" value="MEK8033660.1"/>
    <property type="molecule type" value="Genomic_DNA"/>
</dbReference>
<dbReference type="PROSITE" id="PS51257">
    <property type="entry name" value="PROKAR_LIPOPROTEIN"/>
    <property type="match status" value="1"/>
</dbReference>
<evidence type="ECO:0000256" key="2">
    <source>
        <dbReference type="ARBA" id="ARBA00022737"/>
    </source>
</evidence>
<feature type="domain" description="Calx-beta" evidence="5">
    <location>
        <begin position="18"/>
        <end position="115"/>
    </location>
</feature>
<evidence type="ECO:0000256" key="4">
    <source>
        <dbReference type="SAM" id="SignalP"/>
    </source>
</evidence>
<keyword evidence="1 4" id="KW-0732">Signal</keyword>
<dbReference type="Gene3D" id="2.60.40.2030">
    <property type="match status" value="1"/>
</dbReference>
<evidence type="ECO:0000313" key="7">
    <source>
        <dbReference type="Proteomes" id="UP001371218"/>
    </source>
</evidence>
<dbReference type="InterPro" id="IPR013517">
    <property type="entry name" value="FG-GAP"/>
</dbReference>
<name>A0ABU9BXS2_9BURK</name>
<keyword evidence="2" id="KW-0677">Repeat</keyword>
<dbReference type="InterPro" id="IPR038081">
    <property type="entry name" value="CalX-like_sf"/>
</dbReference>
<dbReference type="SMART" id="SM00237">
    <property type="entry name" value="Calx_beta"/>
    <property type="match status" value="1"/>
</dbReference>
<dbReference type="Pfam" id="PF03160">
    <property type="entry name" value="Calx-beta"/>
    <property type="match status" value="1"/>
</dbReference>
<dbReference type="Pfam" id="PF01839">
    <property type="entry name" value="FG-GAP"/>
    <property type="match status" value="1"/>
</dbReference>